<keyword evidence="7" id="KW-0653">Protein transport</keyword>
<gene>
    <name evidence="13" type="primary">lspK</name>
    <name evidence="13" type="ORF">Ldro_0327</name>
</gene>
<organism evidence="13 14">
    <name type="scientific">Legionella drozanskii LLAP-1</name>
    <dbReference type="NCBI Taxonomy" id="1212489"/>
    <lineage>
        <taxon>Bacteria</taxon>
        <taxon>Pseudomonadati</taxon>
        <taxon>Pseudomonadota</taxon>
        <taxon>Gammaproteobacteria</taxon>
        <taxon>Legionellales</taxon>
        <taxon>Legionellaceae</taxon>
        <taxon>Legionella</taxon>
    </lineage>
</organism>
<dbReference type="InterPro" id="IPR010994">
    <property type="entry name" value="RuvA_2-like"/>
</dbReference>
<reference evidence="13 14" key="1">
    <citation type="submission" date="2015-11" db="EMBL/GenBank/DDBJ databases">
        <title>Genomic analysis of 38 Legionella species identifies large and diverse effector repertoires.</title>
        <authorList>
            <person name="Burstein D."/>
            <person name="Amaro F."/>
            <person name="Zusman T."/>
            <person name="Lifshitz Z."/>
            <person name="Cohen O."/>
            <person name="Gilbert J.A."/>
            <person name="Pupko T."/>
            <person name="Shuman H.A."/>
            <person name="Segal G."/>
        </authorList>
    </citation>
    <scope>NUCLEOTIDE SEQUENCE [LARGE SCALE GENOMIC DNA]</scope>
    <source>
        <strain evidence="13 14">ATCC 700990</strain>
    </source>
</reference>
<dbReference type="Proteomes" id="UP000054736">
    <property type="component" value="Unassembled WGS sequence"/>
</dbReference>
<comment type="similarity">
    <text evidence="2 10">Belongs to the GSP K family.</text>
</comment>
<keyword evidence="5 10" id="KW-0997">Cell inner membrane</keyword>
<dbReference type="Gene3D" id="1.10.40.60">
    <property type="entry name" value="EpsJ-like"/>
    <property type="match status" value="2"/>
</dbReference>
<dbReference type="GO" id="GO:0005886">
    <property type="term" value="C:plasma membrane"/>
    <property type="evidence" value="ECO:0007669"/>
    <property type="project" value="UniProtKB-SubCell"/>
</dbReference>
<evidence type="ECO:0000256" key="3">
    <source>
        <dbReference type="ARBA" id="ARBA00022448"/>
    </source>
</evidence>
<keyword evidence="14" id="KW-1185">Reference proteome</keyword>
<dbReference type="PATRIC" id="fig|1212489.4.peg.338"/>
<dbReference type="NCBIfam" id="NF037980">
    <property type="entry name" value="T2SS_GspK"/>
    <property type="match status" value="1"/>
</dbReference>
<dbReference type="AlphaFoldDB" id="A0A0W0TBG0"/>
<dbReference type="STRING" id="1212489.Ldro_0327"/>
<evidence type="ECO:0000256" key="5">
    <source>
        <dbReference type="ARBA" id="ARBA00022519"/>
    </source>
</evidence>
<keyword evidence="6" id="KW-0812">Transmembrane</keyword>
<keyword evidence="8" id="KW-1133">Transmembrane helix</keyword>
<evidence type="ECO:0000256" key="1">
    <source>
        <dbReference type="ARBA" id="ARBA00004533"/>
    </source>
</evidence>
<evidence type="ECO:0000256" key="8">
    <source>
        <dbReference type="ARBA" id="ARBA00022989"/>
    </source>
</evidence>
<dbReference type="InterPro" id="IPR049179">
    <property type="entry name" value="T2SSK_SAM-like_2nd"/>
</dbReference>
<dbReference type="GO" id="GO:0009306">
    <property type="term" value="P:protein secretion"/>
    <property type="evidence" value="ECO:0007669"/>
    <property type="project" value="InterPro"/>
</dbReference>
<keyword evidence="9 10" id="KW-0472">Membrane</keyword>
<dbReference type="Gene3D" id="3.30.1300.30">
    <property type="entry name" value="GSPII I/J protein-like"/>
    <property type="match status" value="1"/>
</dbReference>
<comment type="caution">
    <text evidence="13">The sequence shown here is derived from an EMBL/GenBank/DDBJ whole genome shotgun (WGS) entry which is preliminary data.</text>
</comment>
<dbReference type="InterPro" id="IPR049031">
    <property type="entry name" value="T2SSK_SAM-like_1st"/>
</dbReference>
<evidence type="ECO:0000256" key="6">
    <source>
        <dbReference type="ARBA" id="ARBA00022692"/>
    </source>
</evidence>
<evidence type="ECO:0000259" key="11">
    <source>
        <dbReference type="Pfam" id="PF03934"/>
    </source>
</evidence>
<protein>
    <recommendedName>
        <fullName evidence="10">Type II secretion system protein K</fullName>
    </recommendedName>
</protein>
<proteinExistence type="inferred from homology"/>
<sequence>MRKNSGSALITALFIMTLVSIAATAMSTRLQLDIYRTRLTIASDKVYLASQAVVFWAFGELSDSKNKFTFSNKLGKVLDFPSKLQSIYPDVSIQGSLYDLQARFNLNNISDQKYQLSFINFLKNATKLSQEQRKELAVTLQNWIIPYQPGQDETLSLQYMKQKPPYYPAHQLMRSVSEFRLLEGVSAKLYRSLFNFITALPEVTPINLNTASAPVLRSLGYGLDESQVERLINARGKKGIQDLRKINLLLQKMGIRSEQVTIESQYFMSIANVSSADLNLRVYSIIKRNKDKKGRISVSIINESVNTFG</sequence>
<evidence type="ECO:0000256" key="10">
    <source>
        <dbReference type="PIRNR" id="PIRNR002786"/>
    </source>
</evidence>
<dbReference type="InterPro" id="IPR005628">
    <property type="entry name" value="GspK"/>
</dbReference>
<dbReference type="InterPro" id="IPR038072">
    <property type="entry name" value="GspK_central_sf"/>
</dbReference>
<evidence type="ECO:0000313" key="14">
    <source>
        <dbReference type="Proteomes" id="UP000054736"/>
    </source>
</evidence>
<evidence type="ECO:0000256" key="7">
    <source>
        <dbReference type="ARBA" id="ARBA00022927"/>
    </source>
</evidence>
<evidence type="ECO:0000256" key="4">
    <source>
        <dbReference type="ARBA" id="ARBA00022475"/>
    </source>
</evidence>
<evidence type="ECO:0000313" key="13">
    <source>
        <dbReference type="EMBL" id="KTC92956.1"/>
    </source>
</evidence>
<evidence type="ECO:0000256" key="9">
    <source>
        <dbReference type="ARBA" id="ARBA00023136"/>
    </source>
</evidence>
<keyword evidence="4 10" id="KW-1003">Cell membrane</keyword>
<accession>A0A0W0TBG0</accession>
<comment type="subcellular location">
    <subcellularLocation>
        <location evidence="1 10">Cell inner membrane</location>
    </subcellularLocation>
</comment>
<name>A0A0W0TBG0_9GAMM</name>
<dbReference type="SUPFAM" id="SSF158544">
    <property type="entry name" value="GspK insert domain-like"/>
    <property type="match status" value="1"/>
</dbReference>
<dbReference type="Pfam" id="PF21687">
    <property type="entry name" value="T2SSK_1st"/>
    <property type="match status" value="1"/>
</dbReference>
<evidence type="ECO:0000256" key="2">
    <source>
        <dbReference type="ARBA" id="ARBA00007246"/>
    </source>
</evidence>
<feature type="domain" description="T2SS protein K second SAM-like" evidence="11">
    <location>
        <begin position="206"/>
        <end position="255"/>
    </location>
</feature>
<dbReference type="PANTHER" id="PTHR38831:SF1">
    <property type="entry name" value="TYPE II SECRETION SYSTEM PROTEIN K-RELATED"/>
    <property type="match status" value="1"/>
</dbReference>
<evidence type="ECO:0000259" key="12">
    <source>
        <dbReference type="Pfam" id="PF21687"/>
    </source>
</evidence>
<dbReference type="SUPFAM" id="SSF47781">
    <property type="entry name" value="RuvA domain 2-like"/>
    <property type="match status" value="1"/>
</dbReference>
<dbReference type="RefSeq" id="WP_058494686.1">
    <property type="nucleotide sequence ID" value="NZ_CAAAIU010000003.1"/>
</dbReference>
<dbReference type="PIRSF" id="PIRSF002786">
    <property type="entry name" value="XcpX"/>
    <property type="match status" value="1"/>
</dbReference>
<dbReference type="Pfam" id="PF03934">
    <property type="entry name" value="T2SSK"/>
    <property type="match status" value="1"/>
</dbReference>
<dbReference type="OrthoDB" id="9788973at2"/>
<dbReference type="PANTHER" id="PTHR38831">
    <property type="entry name" value="TYPE II SECRETION SYSTEM PROTEIN K"/>
    <property type="match status" value="1"/>
</dbReference>
<feature type="domain" description="T2SS protein K first SAM-like" evidence="12">
    <location>
        <begin position="102"/>
        <end position="202"/>
    </location>
</feature>
<dbReference type="EMBL" id="LNXY01000003">
    <property type="protein sequence ID" value="KTC92956.1"/>
    <property type="molecule type" value="Genomic_DNA"/>
</dbReference>
<keyword evidence="3 10" id="KW-0813">Transport</keyword>